<proteinExistence type="predicted"/>
<dbReference type="AlphaFoldDB" id="A0A0F9LS24"/>
<organism evidence="1">
    <name type="scientific">marine sediment metagenome</name>
    <dbReference type="NCBI Taxonomy" id="412755"/>
    <lineage>
        <taxon>unclassified sequences</taxon>
        <taxon>metagenomes</taxon>
        <taxon>ecological metagenomes</taxon>
    </lineage>
</organism>
<reference evidence="1" key="1">
    <citation type="journal article" date="2015" name="Nature">
        <title>Complex archaea that bridge the gap between prokaryotes and eukaryotes.</title>
        <authorList>
            <person name="Spang A."/>
            <person name="Saw J.H."/>
            <person name="Jorgensen S.L."/>
            <person name="Zaremba-Niedzwiedzka K."/>
            <person name="Martijn J."/>
            <person name="Lind A.E."/>
            <person name="van Eijk R."/>
            <person name="Schleper C."/>
            <person name="Guy L."/>
            <person name="Ettema T.J."/>
        </authorList>
    </citation>
    <scope>NUCLEOTIDE SEQUENCE</scope>
</reference>
<name>A0A0F9LS24_9ZZZZ</name>
<evidence type="ECO:0000313" key="1">
    <source>
        <dbReference type="EMBL" id="KKM59721.1"/>
    </source>
</evidence>
<sequence length="63" mass="7369">MLKYKVVSQANDKIEINEIECAIVKVHDSFIAFYADIELKKLIRIFSNTSFKEAVFIEDNKKE</sequence>
<gene>
    <name evidence="1" type="ORF">LCGC14_1547940</name>
</gene>
<comment type="caution">
    <text evidence="1">The sequence shown here is derived from an EMBL/GenBank/DDBJ whole genome shotgun (WGS) entry which is preliminary data.</text>
</comment>
<dbReference type="EMBL" id="LAZR01011790">
    <property type="protein sequence ID" value="KKM59721.1"/>
    <property type="molecule type" value="Genomic_DNA"/>
</dbReference>
<accession>A0A0F9LS24</accession>
<protein>
    <submittedName>
        <fullName evidence="1">Uncharacterized protein</fullName>
    </submittedName>
</protein>